<gene>
    <name evidence="2" type="ORF">Mesil_3560</name>
</gene>
<evidence type="ECO:0000313" key="2">
    <source>
        <dbReference type="EMBL" id="ADH65353.1"/>
    </source>
</evidence>
<accession>D7BJJ7</accession>
<geneLocation type="plasmid" evidence="2 3">
    <name>pMESIL02</name>
</geneLocation>
<keyword evidence="1" id="KW-0472">Membrane</keyword>
<proteinExistence type="predicted"/>
<evidence type="ECO:0000256" key="1">
    <source>
        <dbReference type="SAM" id="Phobius"/>
    </source>
</evidence>
<keyword evidence="2" id="KW-0614">Plasmid</keyword>
<name>D7BJJ7_ALLS1</name>
<dbReference type="EMBL" id="CP002044">
    <property type="protein sequence ID" value="ADH65353.1"/>
    <property type="molecule type" value="Genomic_DNA"/>
</dbReference>
<protein>
    <submittedName>
        <fullName evidence="2">Uncharacterized protein</fullName>
    </submittedName>
</protein>
<dbReference type="HOGENOM" id="CLU_3185620_0_0_0"/>
<dbReference type="AlphaFoldDB" id="D7BJJ7"/>
<dbReference type="KEGG" id="msv:Mesil_3560"/>
<organism evidence="2 3">
    <name type="scientific">Allomeiothermus silvanus (strain ATCC 700542 / DSM 9946 / NBRC 106475 / NCIMB 13440 / VI-R2)</name>
    <name type="common">Thermus silvanus</name>
    <dbReference type="NCBI Taxonomy" id="526227"/>
    <lineage>
        <taxon>Bacteria</taxon>
        <taxon>Thermotogati</taxon>
        <taxon>Deinococcota</taxon>
        <taxon>Deinococci</taxon>
        <taxon>Thermales</taxon>
        <taxon>Thermaceae</taxon>
        <taxon>Allomeiothermus</taxon>
    </lineage>
</organism>
<sequence>MEILPIFFLTLAFSLVYVILNAIFGFSDDNYVVYYDREVRYEEPPF</sequence>
<feature type="transmembrane region" description="Helical" evidence="1">
    <location>
        <begin position="6"/>
        <end position="27"/>
    </location>
</feature>
<evidence type="ECO:0000313" key="3">
    <source>
        <dbReference type="Proteomes" id="UP000001916"/>
    </source>
</evidence>
<reference evidence="2 3" key="1">
    <citation type="journal article" date="2010" name="Stand. Genomic Sci.">
        <title>Complete genome sequence of Meiothermus silvanus type strain (VI-R2).</title>
        <authorList>
            <person name="Sikorski J."/>
            <person name="Tindall B.J."/>
            <person name="Lowry S."/>
            <person name="Lucas S."/>
            <person name="Nolan M."/>
            <person name="Copeland A."/>
            <person name="Glavina Del Rio T."/>
            <person name="Tice H."/>
            <person name="Cheng J.F."/>
            <person name="Han C."/>
            <person name="Pitluck S."/>
            <person name="Liolios K."/>
            <person name="Ivanova N."/>
            <person name="Mavromatis K."/>
            <person name="Mikhailova N."/>
            <person name="Pati A."/>
            <person name="Goodwin L."/>
            <person name="Chen A."/>
            <person name="Palaniappan K."/>
            <person name="Land M."/>
            <person name="Hauser L."/>
            <person name="Chang Y.J."/>
            <person name="Jeffries C.D."/>
            <person name="Rohde M."/>
            <person name="Goker M."/>
            <person name="Woyke T."/>
            <person name="Bristow J."/>
            <person name="Eisen J.A."/>
            <person name="Markowitz V."/>
            <person name="Hugenholtz P."/>
            <person name="Kyrpides N.C."/>
            <person name="Klenk H.P."/>
            <person name="Lapidus A."/>
        </authorList>
    </citation>
    <scope>NUCLEOTIDE SEQUENCE [LARGE SCALE GENOMIC DNA]</scope>
    <source>
        <strain evidence="3">ATCC 700542 / DSM 9946 / VI-R2</strain>
        <plasmid evidence="3">Plasmid pMESIL02</plasmid>
    </source>
</reference>
<keyword evidence="3" id="KW-1185">Reference proteome</keyword>
<keyword evidence="1" id="KW-0812">Transmembrane</keyword>
<dbReference type="Proteomes" id="UP000001916">
    <property type="component" value="Plasmid pMESIL02"/>
</dbReference>
<dbReference type="RefSeq" id="WP_013159829.1">
    <property type="nucleotide sequence ID" value="NC_014214.1"/>
</dbReference>
<keyword evidence="1" id="KW-1133">Transmembrane helix</keyword>